<accession>A0A9Q0B7T1</accession>
<dbReference type="AlphaFoldDB" id="A0A9Q0B7T1"/>
<keyword evidence="3" id="KW-0808">Transferase</keyword>
<dbReference type="GO" id="GO:0005794">
    <property type="term" value="C:Golgi apparatus"/>
    <property type="evidence" value="ECO:0007669"/>
    <property type="project" value="TreeGrafter"/>
</dbReference>
<dbReference type="PANTHER" id="PTHR31121:SF7">
    <property type="entry name" value="MANNOSYLTRANSFERASE KTR4-RELATED"/>
    <property type="match status" value="1"/>
</dbReference>
<dbReference type="GO" id="GO:0000026">
    <property type="term" value="F:alpha-1,2-mannosyltransferase activity"/>
    <property type="evidence" value="ECO:0007669"/>
    <property type="project" value="TreeGrafter"/>
</dbReference>
<reference evidence="4" key="1">
    <citation type="journal article" date="2021" name="J Fungi (Basel)">
        <title>Genomic and Metabolomic Analyses of the Marine Fungus Emericellopsis cladophorae: Insights into Saltwater Adaptability Mechanisms and Its Biosynthetic Potential.</title>
        <authorList>
            <person name="Goncalves M.F.M."/>
            <person name="Hilario S."/>
            <person name="Van de Peer Y."/>
            <person name="Esteves A.C."/>
            <person name="Alves A."/>
        </authorList>
    </citation>
    <scope>NUCLEOTIDE SEQUENCE</scope>
    <source>
        <strain evidence="4">MUM 19.33</strain>
    </source>
</reference>
<dbReference type="InterPro" id="IPR029044">
    <property type="entry name" value="Nucleotide-diphossugar_trans"/>
</dbReference>
<dbReference type="OrthoDB" id="202470at2759"/>
<comment type="similarity">
    <text evidence="1">Belongs to the glycosyltransferase 15 family.</text>
</comment>
<dbReference type="GO" id="GO:0000032">
    <property type="term" value="P:cell wall mannoprotein biosynthetic process"/>
    <property type="evidence" value="ECO:0007669"/>
    <property type="project" value="TreeGrafter"/>
</dbReference>
<dbReference type="EMBL" id="JAGIXG020000129">
    <property type="protein sequence ID" value="KAI6777677.1"/>
    <property type="molecule type" value="Genomic_DNA"/>
</dbReference>
<keyword evidence="5" id="KW-1185">Reference proteome</keyword>
<dbReference type="RefSeq" id="XP_051358533.1">
    <property type="nucleotide sequence ID" value="XM_051510583.1"/>
</dbReference>
<dbReference type="Proteomes" id="UP001055219">
    <property type="component" value="Unassembled WGS sequence"/>
</dbReference>
<dbReference type="GeneID" id="75830317"/>
<name>A0A9Q0B7T1_9HYPO</name>
<dbReference type="PANTHER" id="PTHR31121">
    <property type="entry name" value="ALPHA-1,2 MANNOSYLTRANSFERASE KTR1"/>
    <property type="match status" value="1"/>
</dbReference>
<evidence type="ECO:0000256" key="2">
    <source>
        <dbReference type="ARBA" id="ARBA00022676"/>
    </source>
</evidence>
<comment type="caution">
    <text evidence="4">The sequence shown here is derived from an EMBL/GenBank/DDBJ whole genome shotgun (WGS) entry which is preliminary data.</text>
</comment>
<organism evidence="4 5">
    <name type="scientific">Emericellopsis cladophorae</name>
    <dbReference type="NCBI Taxonomy" id="2686198"/>
    <lineage>
        <taxon>Eukaryota</taxon>
        <taxon>Fungi</taxon>
        <taxon>Dikarya</taxon>
        <taxon>Ascomycota</taxon>
        <taxon>Pezizomycotina</taxon>
        <taxon>Sordariomycetes</taxon>
        <taxon>Hypocreomycetidae</taxon>
        <taxon>Hypocreales</taxon>
        <taxon>Bionectriaceae</taxon>
        <taxon>Emericellopsis</taxon>
    </lineage>
</organism>
<dbReference type="GO" id="GO:0016020">
    <property type="term" value="C:membrane"/>
    <property type="evidence" value="ECO:0007669"/>
    <property type="project" value="InterPro"/>
</dbReference>
<keyword evidence="2" id="KW-0328">Glycosyltransferase</keyword>
<dbReference type="Pfam" id="PF01793">
    <property type="entry name" value="Glyco_transf_15"/>
    <property type="match status" value="1"/>
</dbReference>
<protein>
    <submittedName>
        <fullName evidence="4">Uncharacterized protein</fullName>
    </submittedName>
</protein>
<evidence type="ECO:0000256" key="3">
    <source>
        <dbReference type="ARBA" id="ARBA00022679"/>
    </source>
</evidence>
<reference evidence="4" key="2">
    <citation type="submission" date="2022-07" db="EMBL/GenBank/DDBJ databases">
        <authorList>
            <person name="Goncalves M.F.M."/>
            <person name="Hilario S."/>
            <person name="Van De Peer Y."/>
            <person name="Esteves A.C."/>
            <person name="Alves A."/>
        </authorList>
    </citation>
    <scope>NUCLEOTIDE SEQUENCE</scope>
    <source>
        <strain evidence="4">MUM 19.33</strain>
    </source>
</reference>
<dbReference type="InterPro" id="IPR002685">
    <property type="entry name" value="Glyco_trans_15"/>
</dbReference>
<evidence type="ECO:0000256" key="1">
    <source>
        <dbReference type="ARBA" id="ARBA00007677"/>
    </source>
</evidence>
<evidence type="ECO:0000313" key="4">
    <source>
        <dbReference type="EMBL" id="KAI6777677.1"/>
    </source>
</evidence>
<sequence>MSSRGIKACNNWKASPVQAKLEDTSLRAAIIALIDEPDLPRIIDTVVQLERSFNEEYEYDWIFFSSTDLSETFRRQTSNATKFTCLYEIISNEHWRRASSAVSA</sequence>
<proteinExistence type="inferred from homology"/>
<evidence type="ECO:0000313" key="5">
    <source>
        <dbReference type="Proteomes" id="UP001055219"/>
    </source>
</evidence>
<gene>
    <name evidence="4" type="ORF">J7T54_003825</name>
</gene>
<dbReference type="GO" id="GO:0006487">
    <property type="term" value="P:protein N-linked glycosylation"/>
    <property type="evidence" value="ECO:0007669"/>
    <property type="project" value="TreeGrafter"/>
</dbReference>
<dbReference type="Gene3D" id="3.90.550.10">
    <property type="entry name" value="Spore Coat Polysaccharide Biosynthesis Protein SpsA, Chain A"/>
    <property type="match status" value="1"/>
</dbReference>
<dbReference type="SUPFAM" id="SSF53448">
    <property type="entry name" value="Nucleotide-diphospho-sugar transferases"/>
    <property type="match status" value="1"/>
</dbReference>
<dbReference type="GO" id="GO:0006493">
    <property type="term" value="P:protein O-linked glycosylation"/>
    <property type="evidence" value="ECO:0007669"/>
    <property type="project" value="TreeGrafter"/>
</dbReference>